<name>A0A836ESP2_9HYME</name>
<evidence type="ECO:0000313" key="2">
    <source>
        <dbReference type="Proteomes" id="UP000668214"/>
    </source>
</evidence>
<comment type="caution">
    <text evidence="1">The sequence shown here is derived from an EMBL/GenBank/DDBJ whole genome shotgun (WGS) entry which is preliminary data.</text>
</comment>
<dbReference type="Proteomes" id="UP000668214">
    <property type="component" value="Unassembled WGS sequence"/>
</dbReference>
<sequence length="127" mass="14543">MTYALEYLILLTTPSLKQSMSEFETIEDTTCRDWFRRFKNNDFELEDKERSGAPKKFQDKELEQLLDVVIQLSAAELFEKSIGICELEIDKSAKKAITIEPHVKLTFRMIDESSSGLSARLSSLGSQ</sequence>
<accession>A0A836ESP2</accession>
<reference evidence="1" key="1">
    <citation type="submission" date="2020-02" db="EMBL/GenBank/DDBJ databases">
        <title>Relaxed selection underlies rapid genomic changes in the transitions from sociality to social parasitism in ants.</title>
        <authorList>
            <person name="Bi X."/>
        </authorList>
    </citation>
    <scope>NUCLEOTIDE SEQUENCE</scope>
    <source>
        <strain evidence="1">BGI-DK2014c</strain>
        <tissue evidence="1">Whole body</tissue>
    </source>
</reference>
<feature type="non-terminal residue" evidence="1">
    <location>
        <position position="127"/>
    </location>
</feature>
<keyword evidence="2" id="KW-1185">Reference proteome</keyword>
<dbReference type="AlphaFoldDB" id="A0A836ESP2"/>
<gene>
    <name evidence="1" type="ORF">G6Z78_0006003</name>
</gene>
<proteinExistence type="predicted"/>
<feature type="non-terminal residue" evidence="1">
    <location>
        <position position="1"/>
    </location>
</feature>
<protein>
    <submittedName>
        <fullName evidence="1">MOS1T transposase</fullName>
    </submittedName>
</protein>
<organism evidence="1 2">
    <name type="scientific">Pseudoatta argentina</name>
    <dbReference type="NCBI Taxonomy" id="621737"/>
    <lineage>
        <taxon>Eukaryota</taxon>
        <taxon>Metazoa</taxon>
        <taxon>Ecdysozoa</taxon>
        <taxon>Arthropoda</taxon>
        <taxon>Hexapoda</taxon>
        <taxon>Insecta</taxon>
        <taxon>Pterygota</taxon>
        <taxon>Neoptera</taxon>
        <taxon>Endopterygota</taxon>
        <taxon>Hymenoptera</taxon>
        <taxon>Apocrita</taxon>
        <taxon>Aculeata</taxon>
        <taxon>Formicoidea</taxon>
        <taxon>Formicidae</taxon>
        <taxon>Myrmicinae</taxon>
        <taxon>Pseudoatta</taxon>
    </lineage>
</organism>
<dbReference type="EMBL" id="JAANIA010002525">
    <property type="protein sequence ID" value="KAG5313561.1"/>
    <property type="molecule type" value="Genomic_DNA"/>
</dbReference>
<evidence type="ECO:0000313" key="1">
    <source>
        <dbReference type="EMBL" id="KAG5313561.1"/>
    </source>
</evidence>